<organism evidence="12 13">
    <name type="scientific">Devosia psychrophila</name>
    <dbReference type="NCBI Taxonomy" id="728005"/>
    <lineage>
        <taxon>Bacteria</taxon>
        <taxon>Pseudomonadati</taxon>
        <taxon>Pseudomonadota</taxon>
        <taxon>Alphaproteobacteria</taxon>
        <taxon>Hyphomicrobiales</taxon>
        <taxon>Devosiaceae</taxon>
        <taxon>Devosia</taxon>
    </lineage>
</organism>
<sequence length="152" mass="16648">MTKTSVRHAEARSFYARLLAAGVAASNPRLERAFESIPREAFLPPGPWHIFSAPGRRYVETPSADPIHLYQNVLVALDLEKRINNGEPQLHAAWIAAVDPQPGDAICHIGIGTGYYSALLSFMTAPGGTLIGYEIEKALPQRPWTISNRSKA</sequence>
<evidence type="ECO:0000256" key="8">
    <source>
        <dbReference type="ARBA" id="ARBA00022691"/>
    </source>
</evidence>
<evidence type="ECO:0000256" key="5">
    <source>
        <dbReference type="ARBA" id="ARBA00022490"/>
    </source>
</evidence>
<dbReference type="Proteomes" id="UP000182258">
    <property type="component" value="Unassembled WGS sequence"/>
</dbReference>
<dbReference type="PANTHER" id="PTHR11579:SF0">
    <property type="entry name" value="PROTEIN-L-ISOASPARTATE(D-ASPARTATE) O-METHYLTRANSFERASE"/>
    <property type="match status" value="1"/>
</dbReference>
<dbReference type="RefSeq" id="WP_342028124.1">
    <property type="nucleotide sequence ID" value="NZ_FOMB01000021.1"/>
</dbReference>
<comment type="similarity">
    <text evidence="2">Belongs to the methyltransferase superfamily. L-isoaspartyl/D-aspartyl protein methyltransferase family.</text>
</comment>
<evidence type="ECO:0000313" key="12">
    <source>
        <dbReference type="EMBL" id="SFD10195.1"/>
    </source>
</evidence>
<gene>
    <name evidence="12" type="ORF">SAMN04488059_12121</name>
</gene>
<evidence type="ECO:0000256" key="2">
    <source>
        <dbReference type="ARBA" id="ARBA00005369"/>
    </source>
</evidence>
<evidence type="ECO:0000256" key="7">
    <source>
        <dbReference type="ARBA" id="ARBA00022679"/>
    </source>
</evidence>
<dbReference type="GO" id="GO:0004719">
    <property type="term" value="F:protein-L-isoaspartate (D-aspartate) O-methyltransferase activity"/>
    <property type="evidence" value="ECO:0007669"/>
    <property type="project" value="UniProtKB-EC"/>
</dbReference>
<evidence type="ECO:0000256" key="1">
    <source>
        <dbReference type="ARBA" id="ARBA00004496"/>
    </source>
</evidence>
<dbReference type="Pfam" id="PF01135">
    <property type="entry name" value="PCMT"/>
    <property type="match status" value="1"/>
</dbReference>
<dbReference type="Gene3D" id="3.40.50.150">
    <property type="entry name" value="Vaccinia Virus protein VP39"/>
    <property type="match status" value="1"/>
</dbReference>
<dbReference type="SUPFAM" id="SSF53335">
    <property type="entry name" value="S-adenosyl-L-methionine-dependent methyltransferases"/>
    <property type="match status" value="1"/>
</dbReference>
<reference evidence="12 13" key="1">
    <citation type="submission" date="2016-10" db="EMBL/GenBank/DDBJ databases">
        <authorList>
            <person name="de Groot N.N."/>
        </authorList>
    </citation>
    <scope>NUCLEOTIDE SEQUENCE [LARGE SCALE GENOMIC DNA]</scope>
    <source>
        <strain evidence="12 13">CGMCC 1.10210</strain>
    </source>
</reference>
<evidence type="ECO:0000256" key="4">
    <source>
        <dbReference type="ARBA" id="ARBA00013346"/>
    </source>
</evidence>
<dbReference type="InterPro" id="IPR029063">
    <property type="entry name" value="SAM-dependent_MTases_sf"/>
</dbReference>
<evidence type="ECO:0000256" key="6">
    <source>
        <dbReference type="ARBA" id="ARBA00022603"/>
    </source>
</evidence>
<evidence type="ECO:0000313" key="13">
    <source>
        <dbReference type="Proteomes" id="UP000182258"/>
    </source>
</evidence>
<keyword evidence="5" id="KW-0963">Cytoplasm</keyword>
<dbReference type="AlphaFoldDB" id="A0A1I1PK53"/>
<evidence type="ECO:0000256" key="9">
    <source>
        <dbReference type="ARBA" id="ARBA00030757"/>
    </source>
</evidence>
<dbReference type="PANTHER" id="PTHR11579">
    <property type="entry name" value="PROTEIN-L-ISOASPARTATE O-METHYLTRANSFERASE"/>
    <property type="match status" value="1"/>
</dbReference>
<evidence type="ECO:0000256" key="10">
    <source>
        <dbReference type="ARBA" id="ARBA00031323"/>
    </source>
</evidence>
<dbReference type="InterPro" id="IPR000682">
    <property type="entry name" value="PCMT"/>
</dbReference>
<evidence type="ECO:0000256" key="11">
    <source>
        <dbReference type="ARBA" id="ARBA00031350"/>
    </source>
</evidence>
<name>A0A1I1PK53_9HYPH</name>
<dbReference type="GO" id="GO:0005737">
    <property type="term" value="C:cytoplasm"/>
    <property type="evidence" value="ECO:0007669"/>
    <property type="project" value="UniProtKB-SubCell"/>
</dbReference>
<dbReference type="GO" id="GO:0032259">
    <property type="term" value="P:methylation"/>
    <property type="evidence" value="ECO:0007669"/>
    <property type="project" value="UniProtKB-KW"/>
</dbReference>
<dbReference type="STRING" id="728005.SAMN04488059_12121"/>
<proteinExistence type="inferred from homology"/>
<evidence type="ECO:0000256" key="3">
    <source>
        <dbReference type="ARBA" id="ARBA00011890"/>
    </source>
</evidence>
<accession>A0A1I1PK53</accession>
<dbReference type="EMBL" id="FOMB01000021">
    <property type="protein sequence ID" value="SFD10195.1"/>
    <property type="molecule type" value="Genomic_DNA"/>
</dbReference>
<comment type="subcellular location">
    <subcellularLocation>
        <location evidence="1">Cytoplasm</location>
    </subcellularLocation>
</comment>
<keyword evidence="6 12" id="KW-0489">Methyltransferase</keyword>
<keyword evidence="7 12" id="KW-0808">Transferase</keyword>
<protein>
    <recommendedName>
        <fullName evidence="4">Protein-L-isoaspartate O-methyltransferase</fullName>
        <ecNumber evidence="3">2.1.1.77</ecNumber>
    </recommendedName>
    <alternativeName>
        <fullName evidence="11">L-isoaspartyl protein carboxyl methyltransferase</fullName>
    </alternativeName>
    <alternativeName>
        <fullName evidence="9">Protein L-isoaspartyl methyltransferase</fullName>
    </alternativeName>
    <alternativeName>
        <fullName evidence="10">Protein-beta-aspartate methyltransferase</fullName>
    </alternativeName>
</protein>
<dbReference type="EC" id="2.1.1.77" evidence="3"/>
<keyword evidence="8" id="KW-0949">S-adenosyl-L-methionine</keyword>